<keyword evidence="2" id="KW-1185">Reference proteome</keyword>
<dbReference type="EMBL" id="JBAHYK010000705">
    <property type="protein sequence ID" value="KAL0571859.1"/>
    <property type="molecule type" value="Genomic_DNA"/>
</dbReference>
<accession>A0ABR3F9E3</accession>
<evidence type="ECO:0000313" key="1">
    <source>
        <dbReference type="EMBL" id="KAL0571859.1"/>
    </source>
</evidence>
<name>A0ABR3F9E3_9AGAR</name>
<comment type="caution">
    <text evidence="1">The sequence shown here is derived from an EMBL/GenBank/DDBJ whole genome shotgun (WGS) entry which is preliminary data.</text>
</comment>
<evidence type="ECO:0000313" key="2">
    <source>
        <dbReference type="Proteomes" id="UP001465976"/>
    </source>
</evidence>
<dbReference type="Proteomes" id="UP001465976">
    <property type="component" value="Unassembled WGS sequence"/>
</dbReference>
<proteinExistence type="predicted"/>
<sequence length="219" mass="24726">MPSELAELTGSPASSIDWSQVQLHELWLRGRVRLLPGLADGRVLERVLCSSNMEKVIIDWTTFHDTKPSKINSMLRQLRLIYPDPHHPFGHRPVLGNVLNQAYLLAQRSVREHIDVDAPGVHVKLQGGAVSYTGSLTRLSDFLSCIGKQFTEVHVECVGYVTRPWLEASLSSDMRKIITTITLPILVTFRLDGPHDTVDGLFMNAREVRVLRKERSVIR</sequence>
<reference evidence="1 2" key="1">
    <citation type="submission" date="2024-02" db="EMBL/GenBank/DDBJ databases">
        <title>A draft genome for the cacao thread blight pathogen Marasmius crinis-equi.</title>
        <authorList>
            <person name="Cohen S.P."/>
            <person name="Baruah I.K."/>
            <person name="Amoako-Attah I."/>
            <person name="Bukari Y."/>
            <person name="Meinhardt L.W."/>
            <person name="Bailey B.A."/>
        </authorList>
    </citation>
    <scope>NUCLEOTIDE SEQUENCE [LARGE SCALE GENOMIC DNA]</scope>
    <source>
        <strain evidence="1 2">GH-76</strain>
    </source>
</reference>
<protein>
    <submittedName>
        <fullName evidence="1">Uncharacterized protein</fullName>
    </submittedName>
</protein>
<organism evidence="1 2">
    <name type="scientific">Marasmius crinis-equi</name>
    <dbReference type="NCBI Taxonomy" id="585013"/>
    <lineage>
        <taxon>Eukaryota</taxon>
        <taxon>Fungi</taxon>
        <taxon>Dikarya</taxon>
        <taxon>Basidiomycota</taxon>
        <taxon>Agaricomycotina</taxon>
        <taxon>Agaricomycetes</taxon>
        <taxon>Agaricomycetidae</taxon>
        <taxon>Agaricales</taxon>
        <taxon>Marasmiineae</taxon>
        <taxon>Marasmiaceae</taxon>
        <taxon>Marasmius</taxon>
    </lineage>
</organism>
<gene>
    <name evidence="1" type="ORF">V5O48_010097</name>
</gene>